<feature type="domain" description="Reverse transcriptase" evidence="1">
    <location>
        <begin position="233"/>
        <end position="325"/>
    </location>
</feature>
<sequence>MKKIVSSLDFPFCFIIDPIGLAGAITVMWKFENSVVIDRIPEWYMEATITDEVDLKWRHFFVYVSCEDAKRRAQFAQLQSMVVSVSSGSVIMGDFNDILKAEEKTGGLLGIEDGEGHWREGEEQVETEVLRYFGDIFGANEECILEKATDTVDNRVTKDMNRHLTRVVTSEDVKRAVFEMPVDKSPGPDGMTVLFFQSFWHIVSNDIVSAVDTFFFSSRLLTSINHMRVCLILKKTLPMSMSDFRPISLCNIIAKIIGRIMTNQLSSVLISIISKNQSAFLPGRVISNNIVIAHEVLHYMNCRPRNTSPSMAIKLDMSKAYDRIE</sequence>
<comment type="caution">
    <text evidence="2">The sequence shown here is derived from an EMBL/GenBank/DDBJ whole genome shotgun (WGS) entry which is preliminary data.</text>
</comment>
<evidence type="ECO:0000313" key="2">
    <source>
        <dbReference type="EMBL" id="GAA0168565.1"/>
    </source>
</evidence>
<dbReference type="SUPFAM" id="SSF56672">
    <property type="entry name" value="DNA/RNA polymerases"/>
    <property type="match status" value="1"/>
</dbReference>
<dbReference type="InterPro" id="IPR052343">
    <property type="entry name" value="Retrotransposon-Effector_Assoc"/>
</dbReference>
<reference evidence="2 3" key="1">
    <citation type="submission" date="2024-01" db="EMBL/GenBank/DDBJ databases">
        <title>The complete chloroplast genome sequence of Lithospermum erythrorhizon: insights into the phylogenetic relationship among Boraginaceae species and the maternal lineages of purple gromwells.</title>
        <authorList>
            <person name="Okada T."/>
            <person name="Watanabe K."/>
        </authorList>
    </citation>
    <scope>NUCLEOTIDE SEQUENCE [LARGE SCALE GENOMIC DNA]</scope>
</reference>
<proteinExistence type="predicted"/>
<evidence type="ECO:0000313" key="3">
    <source>
        <dbReference type="Proteomes" id="UP001454036"/>
    </source>
</evidence>
<dbReference type="EMBL" id="BAABME010006512">
    <property type="protein sequence ID" value="GAA0168565.1"/>
    <property type="molecule type" value="Genomic_DNA"/>
</dbReference>
<dbReference type="InterPro" id="IPR043502">
    <property type="entry name" value="DNA/RNA_pol_sf"/>
</dbReference>
<protein>
    <recommendedName>
        <fullName evidence="1">Reverse transcriptase domain-containing protein</fullName>
    </recommendedName>
</protein>
<dbReference type="PANTHER" id="PTHR46890">
    <property type="entry name" value="NON-LTR RETROLELEMENT REVERSE TRANSCRIPTASE-LIKE PROTEIN-RELATED"/>
    <property type="match status" value="1"/>
</dbReference>
<dbReference type="Pfam" id="PF00078">
    <property type="entry name" value="RVT_1"/>
    <property type="match status" value="1"/>
</dbReference>
<dbReference type="PANTHER" id="PTHR46890:SF48">
    <property type="entry name" value="RNA-DIRECTED DNA POLYMERASE"/>
    <property type="match status" value="1"/>
</dbReference>
<dbReference type="InterPro" id="IPR000477">
    <property type="entry name" value="RT_dom"/>
</dbReference>
<dbReference type="InterPro" id="IPR036691">
    <property type="entry name" value="Endo/exonu/phosph_ase_sf"/>
</dbReference>
<keyword evidence="3" id="KW-1185">Reference proteome</keyword>
<gene>
    <name evidence="2" type="ORF">LIER_23252</name>
</gene>
<dbReference type="SUPFAM" id="SSF56219">
    <property type="entry name" value="DNase I-like"/>
    <property type="match status" value="1"/>
</dbReference>
<accession>A0AAV3QX03</accession>
<dbReference type="AlphaFoldDB" id="A0AAV3QX03"/>
<dbReference type="Proteomes" id="UP001454036">
    <property type="component" value="Unassembled WGS sequence"/>
</dbReference>
<organism evidence="2 3">
    <name type="scientific">Lithospermum erythrorhizon</name>
    <name type="common">Purple gromwell</name>
    <name type="synonym">Lithospermum officinale var. erythrorhizon</name>
    <dbReference type="NCBI Taxonomy" id="34254"/>
    <lineage>
        <taxon>Eukaryota</taxon>
        <taxon>Viridiplantae</taxon>
        <taxon>Streptophyta</taxon>
        <taxon>Embryophyta</taxon>
        <taxon>Tracheophyta</taxon>
        <taxon>Spermatophyta</taxon>
        <taxon>Magnoliopsida</taxon>
        <taxon>eudicotyledons</taxon>
        <taxon>Gunneridae</taxon>
        <taxon>Pentapetalae</taxon>
        <taxon>asterids</taxon>
        <taxon>lamiids</taxon>
        <taxon>Boraginales</taxon>
        <taxon>Boraginaceae</taxon>
        <taxon>Boraginoideae</taxon>
        <taxon>Lithospermeae</taxon>
        <taxon>Lithospermum</taxon>
    </lineage>
</organism>
<name>A0AAV3QX03_LITER</name>
<evidence type="ECO:0000259" key="1">
    <source>
        <dbReference type="Pfam" id="PF00078"/>
    </source>
</evidence>